<keyword evidence="5" id="KW-1133">Transmembrane helix</keyword>
<keyword evidence="2" id="KW-0597">Phosphoprotein</keyword>
<gene>
    <name evidence="7" type="ORF">BEI59_14760</name>
</gene>
<feature type="transmembrane region" description="Helical" evidence="5">
    <location>
        <begin position="275"/>
        <end position="294"/>
    </location>
</feature>
<keyword evidence="4" id="KW-0418">Kinase</keyword>
<dbReference type="InterPro" id="IPR010559">
    <property type="entry name" value="Sig_transdc_His_kin_internal"/>
</dbReference>
<dbReference type="SMART" id="SM00304">
    <property type="entry name" value="HAMP"/>
    <property type="match status" value="1"/>
</dbReference>
<evidence type="ECO:0000256" key="3">
    <source>
        <dbReference type="ARBA" id="ARBA00022679"/>
    </source>
</evidence>
<dbReference type="Pfam" id="PF06580">
    <property type="entry name" value="His_kinase"/>
    <property type="match status" value="1"/>
</dbReference>
<comment type="caution">
    <text evidence="7">The sequence shown here is derived from an EMBL/GenBank/DDBJ whole genome shotgun (WGS) entry which is preliminary data.</text>
</comment>
<dbReference type="Proteomes" id="UP000094271">
    <property type="component" value="Unassembled WGS sequence"/>
</dbReference>
<evidence type="ECO:0000259" key="6">
    <source>
        <dbReference type="PROSITE" id="PS50885"/>
    </source>
</evidence>
<evidence type="ECO:0000256" key="1">
    <source>
        <dbReference type="ARBA" id="ARBA00004370"/>
    </source>
</evidence>
<dbReference type="SMART" id="SM00387">
    <property type="entry name" value="HATPase_c"/>
    <property type="match status" value="1"/>
</dbReference>
<dbReference type="Pfam" id="PF02518">
    <property type="entry name" value="HATPase_c"/>
    <property type="match status" value="1"/>
</dbReference>
<dbReference type="InterPro" id="IPR003594">
    <property type="entry name" value="HATPase_dom"/>
</dbReference>
<dbReference type="GO" id="GO:0000155">
    <property type="term" value="F:phosphorelay sensor kinase activity"/>
    <property type="evidence" value="ECO:0007669"/>
    <property type="project" value="InterPro"/>
</dbReference>
<evidence type="ECO:0000313" key="8">
    <source>
        <dbReference type="Proteomes" id="UP000094271"/>
    </source>
</evidence>
<keyword evidence="3" id="KW-0808">Transferase</keyword>
<keyword evidence="5" id="KW-0472">Membrane</keyword>
<comment type="subcellular location">
    <subcellularLocation>
        <location evidence="1">Membrane</location>
    </subcellularLocation>
</comment>
<dbReference type="CDD" id="cd06225">
    <property type="entry name" value="HAMP"/>
    <property type="match status" value="1"/>
</dbReference>
<dbReference type="AlphaFoldDB" id="A0A1E3UGX4"/>
<protein>
    <recommendedName>
        <fullName evidence="6">HAMP domain-containing protein</fullName>
    </recommendedName>
</protein>
<evidence type="ECO:0000313" key="7">
    <source>
        <dbReference type="EMBL" id="ODR50635.1"/>
    </source>
</evidence>
<keyword evidence="5" id="KW-0812">Transmembrane</keyword>
<dbReference type="InterPro" id="IPR003660">
    <property type="entry name" value="HAMP_dom"/>
</dbReference>
<name>A0A1E3UGX4_9FIRM</name>
<dbReference type="PROSITE" id="PS50885">
    <property type="entry name" value="HAMP"/>
    <property type="match status" value="1"/>
</dbReference>
<evidence type="ECO:0000256" key="2">
    <source>
        <dbReference type="ARBA" id="ARBA00022553"/>
    </source>
</evidence>
<organism evidence="7 8">
    <name type="scientific">Eisenbergiella tayi</name>
    <dbReference type="NCBI Taxonomy" id="1432052"/>
    <lineage>
        <taxon>Bacteria</taxon>
        <taxon>Bacillati</taxon>
        <taxon>Bacillota</taxon>
        <taxon>Clostridia</taxon>
        <taxon>Lachnospirales</taxon>
        <taxon>Lachnospiraceae</taxon>
        <taxon>Eisenbergiella</taxon>
    </lineage>
</organism>
<dbReference type="InterPro" id="IPR036890">
    <property type="entry name" value="HATPase_C_sf"/>
</dbReference>
<evidence type="ECO:0000256" key="5">
    <source>
        <dbReference type="SAM" id="Phobius"/>
    </source>
</evidence>
<dbReference type="GO" id="GO:0016020">
    <property type="term" value="C:membrane"/>
    <property type="evidence" value="ECO:0007669"/>
    <property type="project" value="UniProtKB-SubCell"/>
</dbReference>
<sequence>MNRIQKKKSSLLRTYITIVAVVCSILFLSFMLIYIIINKWYMNEAEQSAQARFLQAQEKATEAETNIINLYSTVTSSDAVISYLKTSDLAERTQRLNDFSQLTGAVMKINPDVEAIMLYDAAEQLIATKGPLFFPRQDSIVTNGMYGFSGSITDKENGYTFFQVEMPVYSRGNSGSYNKLGSAVLLFGNSGIQDIVDTLSLNEEIYSAVLDQNGNMLAAAGTWREEYRDFIEGQQENGKYLVYIARLDKSGWRIVNLVPKNSFMNYVNQIQTINLFTYFLVAAALIAICMLMYNKVVRPIRRQMEFVVGYTRDTNQRIEVAENNEFGEMAEKINEMLDGLEALNKQIVEGERKYLELDYAKKQTEMIAYKGQINPHFMYNTLECIRGMALYHEEKEIAKLTGSLSKLFRYNVKGEELVSVKEVVKNLKEYALIIDYRFMGKFKVVIEAEESLLQVFLPKMLVQPLVENAVLHGLEPKMDRGEVNVRFAEEQEENMCITVRDDGCGMESEELEKLRIQIKSYDEELVYGTDKHGIGLSNVYRRICLFYGDRADFRIESEIDKGTGVTMILPKRMGD</sequence>
<dbReference type="InterPro" id="IPR050640">
    <property type="entry name" value="Bact_2-comp_sensor_kinase"/>
</dbReference>
<accession>A0A1E3UGX4</accession>
<dbReference type="SUPFAM" id="SSF55874">
    <property type="entry name" value="ATPase domain of HSP90 chaperone/DNA topoisomerase II/histidine kinase"/>
    <property type="match status" value="1"/>
</dbReference>
<feature type="transmembrane region" description="Helical" evidence="5">
    <location>
        <begin position="12"/>
        <end position="37"/>
    </location>
</feature>
<dbReference type="PANTHER" id="PTHR34220">
    <property type="entry name" value="SENSOR HISTIDINE KINASE YPDA"/>
    <property type="match status" value="1"/>
</dbReference>
<dbReference type="Gene3D" id="3.30.565.10">
    <property type="entry name" value="Histidine kinase-like ATPase, C-terminal domain"/>
    <property type="match status" value="1"/>
</dbReference>
<dbReference type="PANTHER" id="PTHR34220:SF7">
    <property type="entry name" value="SENSOR HISTIDINE KINASE YPDA"/>
    <property type="match status" value="1"/>
</dbReference>
<proteinExistence type="predicted"/>
<feature type="domain" description="HAMP" evidence="6">
    <location>
        <begin position="294"/>
        <end position="345"/>
    </location>
</feature>
<dbReference type="EMBL" id="MEHA01000010">
    <property type="protein sequence ID" value="ODR50635.1"/>
    <property type="molecule type" value="Genomic_DNA"/>
</dbReference>
<evidence type="ECO:0000256" key="4">
    <source>
        <dbReference type="ARBA" id="ARBA00022777"/>
    </source>
</evidence>
<reference evidence="7 8" key="1">
    <citation type="submission" date="2016-08" db="EMBL/GenBank/DDBJ databases">
        <authorList>
            <person name="Seilhamer J.J."/>
        </authorList>
    </citation>
    <scope>NUCLEOTIDE SEQUENCE [LARGE SCALE GENOMIC DNA]</scope>
    <source>
        <strain evidence="7 8">NML150140-1</strain>
    </source>
</reference>
<dbReference type="RefSeq" id="WP_069424050.1">
    <property type="nucleotide sequence ID" value="NZ_JAQCZP010000041.1"/>
</dbReference>
<dbReference type="Gene3D" id="6.10.340.10">
    <property type="match status" value="1"/>
</dbReference>